<evidence type="ECO:0000256" key="7">
    <source>
        <dbReference type="SAM" id="Phobius"/>
    </source>
</evidence>
<evidence type="ECO:0000256" key="5">
    <source>
        <dbReference type="ARBA" id="ARBA00022989"/>
    </source>
</evidence>
<dbReference type="NCBIfam" id="TIGR03025">
    <property type="entry name" value="EPS_sugtrans"/>
    <property type="match status" value="1"/>
</dbReference>
<name>A4B972_9GAMM</name>
<dbReference type="HOGENOM" id="CLU_024920_0_0_6"/>
<evidence type="ECO:0000313" key="10">
    <source>
        <dbReference type="Proteomes" id="UP000005953"/>
    </source>
</evidence>
<dbReference type="GO" id="GO:0009242">
    <property type="term" value="P:colanic acid biosynthetic process"/>
    <property type="evidence" value="ECO:0007669"/>
    <property type="project" value="TreeGrafter"/>
</dbReference>
<dbReference type="InterPro" id="IPR017475">
    <property type="entry name" value="EPS_sugar_tfrase"/>
</dbReference>
<keyword evidence="3 9" id="KW-0808">Transferase</keyword>
<dbReference type="InterPro" id="IPR003362">
    <property type="entry name" value="Bact_transf"/>
</dbReference>
<evidence type="ECO:0000256" key="3">
    <source>
        <dbReference type="ARBA" id="ARBA00022679"/>
    </source>
</evidence>
<evidence type="ECO:0000256" key="2">
    <source>
        <dbReference type="ARBA" id="ARBA00006464"/>
    </source>
</evidence>
<feature type="transmembrane region" description="Helical" evidence="7">
    <location>
        <begin position="269"/>
        <end position="295"/>
    </location>
</feature>
<dbReference type="STRING" id="314283.MED297_19837"/>
<keyword evidence="10" id="KW-1185">Reference proteome</keyword>
<protein>
    <submittedName>
        <fullName evidence="9">Undecaprenyl-phosphate galactosephosphotransferase</fullName>
    </submittedName>
</protein>
<keyword evidence="4 7" id="KW-0812">Transmembrane</keyword>
<accession>A4B972</accession>
<evidence type="ECO:0000313" key="9">
    <source>
        <dbReference type="EMBL" id="EAR11173.1"/>
    </source>
</evidence>
<sequence>MPYVLLGAFEFFLLFCSFYIVGNVQQWLNVVPEAHIALNPEIALVYAFLFSCGSLAMGVYLALMREGFLAMFFRTLVAYCFLGALAVTILSFVWPALDLGGSNLFWVVMVSTGMTLSVRKVFSQLVDSDQLARRIVILGTGEHARQLQSDYERNKRGLSIRVLGYVGDADQAIDPRYCMTTPDDWLAFCRTNRVSEIVVAQRERRQSDGGHFPMQELIRCKLGGVEVTNALSFYEREMNQVKLDILQPSWIVFSDGFRVSRSRDFAKRLFDLAVSVLLGIILLPFVLLAALAVFFETGRPILYSQVRTGFNGKPFKIYKIRSMRQDAEKGGKAVWAKANDSRVTRVGAFIRNTRLDEIPQLWNVIRGDMSFVGPRPERPEFVEQLERDIPFYTHRHAVKPGLMGWAQLNYPYGASVEDAKGKLEYDLYYTKNHSFVMDLLIMIQTVEVVLLGKGVH</sequence>
<dbReference type="Pfam" id="PF02397">
    <property type="entry name" value="Bac_transf"/>
    <property type="match status" value="1"/>
</dbReference>
<dbReference type="InterPro" id="IPR017464">
    <property type="entry name" value="Sugar_tfrase_EpsB_2"/>
</dbReference>
<organism evidence="9 10">
    <name type="scientific">Reinekea blandensis MED297</name>
    <dbReference type="NCBI Taxonomy" id="314283"/>
    <lineage>
        <taxon>Bacteria</taxon>
        <taxon>Pseudomonadati</taxon>
        <taxon>Pseudomonadota</taxon>
        <taxon>Gammaproteobacteria</taxon>
        <taxon>Oceanospirillales</taxon>
        <taxon>Saccharospirillaceae</taxon>
        <taxon>Reinekea</taxon>
    </lineage>
</organism>
<reference evidence="9 10" key="1">
    <citation type="submission" date="2006-02" db="EMBL/GenBank/DDBJ databases">
        <authorList>
            <person name="Pinhassi J."/>
            <person name="Pedros-Alio C."/>
            <person name="Ferriera S."/>
            <person name="Johnson J."/>
            <person name="Kravitz S."/>
            <person name="Halpern A."/>
            <person name="Remington K."/>
            <person name="Beeson K."/>
            <person name="Tran B."/>
            <person name="Rogers Y.-H."/>
            <person name="Friedman R."/>
            <person name="Venter J.C."/>
        </authorList>
    </citation>
    <scope>NUCLEOTIDE SEQUENCE [LARGE SCALE GENOMIC DNA]</scope>
    <source>
        <strain evidence="9 10">MED297</strain>
    </source>
</reference>
<dbReference type="Proteomes" id="UP000005953">
    <property type="component" value="Unassembled WGS sequence"/>
</dbReference>
<evidence type="ECO:0000256" key="1">
    <source>
        <dbReference type="ARBA" id="ARBA00004141"/>
    </source>
</evidence>
<dbReference type="NCBIfam" id="TIGR03013">
    <property type="entry name" value="EpsB_2"/>
    <property type="match status" value="1"/>
</dbReference>
<feature type="transmembrane region" description="Helical" evidence="7">
    <location>
        <begin position="76"/>
        <end position="97"/>
    </location>
</feature>
<proteinExistence type="inferred from homology"/>
<dbReference type="PANTHER" id="PTHR30576">
    <property type="entry name" value="COLANIC BIOSYNTHESIS UDP-GLUCOSE LIPID CARRIER TRANSFERASE"/>
    <property type="match status" value="1"/>
</dbReference>
<feature type="transmembrane region" description="Helical" evidence="7">
    <location>
        <begin position="103"/>
        <end position="122"/>
    </location>
</feature>
<dbReference type="PANTHER" id="PTHR30576:SF21">
    <property type="entry name" value="UDP-GLUCOSE:UNDECAPRENYL-PHOSPHATE GLUCOSE-1-PHOSPHATE TRANSFERASE"/>
    <property type="match status" value="1"/>
</dbReference>
<dbReference type="EMBL" id="AAOE01000001">
    <property type="protein sequence ID" value="EAR11173.1"/>
    <property type="molecule type" value="Genomic_DNA"/>
</dbReference>
<gene>
    <name evidence="9" type="ORF">MED297_19837</name>
</gene>
<dbReference type="GO" id="GO:0016020">
    <property type="term" value="C:membrane"/>
    <property type="evidence" value="ECO:0007669"/>
    <property type="project" value="UniProtKB-SubCell"/>
</dbReference>
<dbReference type="GO" id="GO:0089702">
    <property type="term" value="F:undecaprenyl-phosphate glucose phosphotransferase activity"/>
    <property type="evidence" value="ECO:0007669"/>
    <property type="project" value="TreeGrafter"/>
</dbReference>
<evidence type="ECO:0000256" key="4">
    <source>
        <dbReference type="ARBA" id="ARBA00022692"/>
    </source>
</evidence>
<comment type="similarity">
    <text evidence="2">Belongs to the bacterial sugar transferase family.</text>
</comment>
<keyword evidence="6 7" id="KW-0472">Membrane</keyword>
<keyword evidence="5 7" id="KW-1133">Transmembrane helix</keyword>
<evidence type="ECO:0000259" key="8">
    <source>
        <dbReference type="Pfam" id="PF02397"/>
    </source>
</evidence>
<comment type="subcellular location">
    <subcellularLocation>
        <location evidence="1">Membrane</location>
        <topology evidence="1">Multi-pass membrane protein</topology>
    </subcellularLocation>
</comment>
<evidence type="ECO:0000256" key="6">
    <source>
        <dbReference type="ARBA" id="ARBA00023136"/>
    </source>
</evidence>
<feature type="domain" description="Bacterial sugar transferase" evidence="8">
    <location>
        <begin position="267"/>
        <end position="450"/>
    </location>
</feature>
<feature type="transmembrane region" description="Helical" evidence="7">
    <location>
        <begin position="42"/>
        <end position="64"/>
    </location>
</feature>
<comment type="caution">
    <text evidence="9">The sequence shown here is derived from an EMBL/GenBank/DDBJ whole genome shotgun (WGS) entry which is preliminary data.</text>
</comment>
<feature type="transmembrane region" description="Helical" evidence="7">
    <location>
        <begin position="5"/>
        <end position="22"/>
    </location>
</feature>
<dbReference type="AlphaFoldDB" id="A4B972"/>